<dbReference type="OrthoDB" id="9805770at2"/>
<dbReference type="FunFam" id="3.30.559.10:FF:000007">
    <property type="entry name" value="Dihydrolipoamide acetyltransferase component of pyruvate dehydrogenase complex"/>
    <property type="match status" value="1"/>
</dbReference>
<dbReference type="PROSITE" id="PS51826">
    <property type="entry name" value="PSBD"/>
    <property type="match status" value="1"/>
</dbReference>
<dbReference type="Proteomes" id="UP000184476">
    <property type="component" value="Unassembled WGS sequence"/>
</dbReference>
<feature type="compositionally biased region" description="Basic and acidic residues" evidence="7">
    <location>
        <begin position="113"/>
        <end position="132"/>
    </location>
</feature>
<dbReference type="PROSITE" id="PS50968">
    <property type="entry name" value="BIOTINYL_LIPOYL"/>
    <property type="match status" value="1"/>
</dbReference>
<dbReference type="RefSeq" id="WP_073157191.1">
    <property type="nucleotide sequence ID" value="NZ_FQVL01000014.1"/>
</dbReference>
<feature type="compositionally biased region" description="Polar residues" evidence="7">
    <location>
        <begin position="83"/>
        <end position="108"/>
    </location>
</feature>
<keyword evidence="10" id="KW-0670">Pyruvate</keyword>
<dbReference type="STRING" id="112248.SAMN05444392_11440"/>
<dbReference type="PROSITE" id="PS00189">
    <property type="entry name" value="LIPOYL"/>
    <property type="match status" value="1"/>
</dbReference>
<evidence type="ECO:0000259" key="9">
    <source>
        <dbReference type="PROSITE" id="PS51826"/>
    </source>
</evidence>
<dbReference type="InterPro" id="IPR023213">
    <property type="entry name" value="CAT-like_dom_sf"/>
</dbReference>
<reference evidence="10 11" key="1">
    <citation type="submission" date="2016-11" db="EMBL/GenBank/DDBJ databases">
        <authorList>
            <person name="Jaros S."/>
            <person name="Januszkiewicz K."/>
            <person name="Wedrychowicz H."/>
        </authorList>
    </citation>
    <scope>NUCLEOTIDE SEQUENCE [LARGE SCALE GENOMIC DNA]</scope>
    <source>
        <strain evidence="10 11">DSM 44666</strain>
    </source>
</reference>
<evidence type="ECO:0000313" key="11">
    <source>
        <dbReference type="Proteomes" id="UP000184476"/>
    </source>
</evidence>
<evidence type="ECO:0000256" key="3">
    <source>
        <dbReference type="ARBA" id="ARBA00022679"/>
    </source>
</evidence>
<evidence type="ECO:0000259" key="8">
    <source>
        <dbReference type="PROSITE" id="PS50968"/>
    </source>
</evidence>
<feature type="domain" description="Lipoyl-binding" evidence="8">
    <location>
        <begin position="3"/>
        <end position="78"/>
    </location>
</feature>
<dbReference type="PANTHER" id="PTHR43178">
    <property type="entry name" value="DIHYDROLIPOAMIDE ACETYLTRANSFERASE COMPONENT OF PYRUVATE DEHYDROGENASE COMPLEX"/>
    <property type="match status" value="1"/>
</dbReference>
<evidence type="ECO:0000256" key="6">
    <source>
        <dbReference type="RuleBase" id="RU003423"/>
    </source>
</evidence>
<keyword evidence="3 6" id="KW-0808">Transferase</keyword>
<dbReference type="EC" id="2.3.1.-" evidence="6"/>
<dbReference type="SUPFAM" id="SSF51230">
    <property type="entry name" value="Single hybrid motif"/>
    <property type="match status" value="1"/>
</dbReference>
<dbReference type="Gene3D" id="3.30.559.10">
    <property type="entry name" value="Chloramphenicol acetyltransferase-like domain"/>
    <property type="match status" value="1"/>
</dbReference>
<keyword evidence="11" id="KW-1185">Reference proteome</keyword>
<dbReference type="InterPro" id="IPR011053">
    <property type="entry name" value="Single_hybrid_motif"/>
</dbReference>
<dbReference type="InterPro" id="IPR036625">
    <property type="entry name" value="E3-bd_dom_sf"/>
</dbReference>
<dbReference type="Pfam" id="PF02817">
    <property type="entry name" value="E3_binding"/>
    <property type="match status" value="1"/>
</dbReference>
<name>A0A1M5AJ35_9BACL</name>
<evidence type="ECO:0000256" key="7">
    <source>
        <dbReference type="SAM" id="MobiDB-lite"/>
    </source>
</evidence>
<dbReference type="GO" id="GO:0031405">
    <property type="term" value="F:lipoic acid binding"/>
    <property type="evidence" value="ECO:0007669"/>
    <property type="project" value="TreeGrafter"/>
</dbReference>
<dbReference type="InterPro" id="IPR004167">
    <property type="entry name" value="PSBD"/>
</dbReference>
<keyword evidence="5 6" id="KW-0012">Acyltransferase</keyword>
<gene>
    <name evidence="10" type="ORF">SAMN05444392_11440</name>
</gene>
<dbReference type="GO" id="GO:0016407">
    <property type="term" value="F:acetyltransferase activity"/>
    <property type="evidence" value="ECO:0007669"/>
    <property type="project" value="TreeGrafter"/>
</dbReference>
<protein>
    <recommendedName>
        <fullName evidence="6">Dihydrolipoamide acetyltransferase component of pyruvate dehydrogenase complex</fullName>
        <ecNumber evidence="6">2.3.1.-</ecNumber>
    </recommendedName>
</protein>
<dbReference type="EMBL" id="FQVL01000014">
    <property type="protein sequence ID" value="SHF30330.1"/>
    <property type="molecule type" value="Genomic_DNA"/>
</dbReference>
<dbReference type="InterPro" id="IPR001078">
    <property type="entry name" value="2-oxoacid_DH_actylTfrase"/>
</dbReference>
<dbReference type="InterPro" id="IPR000089">
    <property type="entry name" value="Biotin_lipoyl"/>
</dbReference>
<dbReference type="Gene3D" id="4.10.320.10">
    <property type="entry name" value="E3-binding domain"/>
    <property type="match status" value="1"/>
</dbReference>
<sequence length="423" mass="46483">MGLYEFHLPDVGEGMHEVEIVKLLVKEGDKIEEFDTLAEVQTDKAVVELASPVSGVVKSLNIKEGDIAIVDSVVATFEVEGEGNQSEPSAAESVPSQPTATEVPSDSATARLDQTEEKSVVETESETTDKKNVSAMPSVRKYAREQGIDISQVTGSGKHGRVLRDDIDSYLQGGAKQAKAQPTSVSYEPGTEERIPLRGIRRTIAKRMVESKQTSPHVTFFDEFDVNELIALRKAGKAIAETRGTKLSYLPFIIKAVITALKEYPTLNASIDIENNEIVIKHFYNIGLAAATDQGLTVPVLHNADQKTIFELADEINDKASRARELKLSPDEMRGGTFTISNIGGYGTQFFTPIINQPEVAILGVGTIKEKPVVIDGEIKVRSLMFMSLTFDHRLIDGDVAARFLNRLKQLLEHPNLLMMEMR</sequence>
<evidence type="ECO:0000256" key="2">
    <source>
        <dbReference type="ARBA" id="ARBA00007317"/>
    </source>
</evidence>
<dbReference type="GO" id="GO:0005737">
    <property type="term" value="C:cytoplasm"/>
    <property type="evidence" value="ECO:0007669"/>
    <property type="project" value="TreeGrafter"/>
</dbReference>
<dbReference type="CDD" id="cd06849">
    <property type="entry name" value="lipoyl_domain"/>
    <property type="match status" value="1"/>
</dbReference>
<dbReference type="InterPro" id="IPR050743">
    <property type="entry name" value="2-oxoacid_DH_E2_comp"/>
</dbReference>
<dbReference type="Gene3D" id="2.40.50.100">
    <property type="match status" value="1"/>
</dbReference>
<organism evidence="10 11">
    <name type="scientific">Seinonella peptonophila</name>
    <dbReference type="NCBI Taxonomy" id="112248"/>
    <lineage>
        <taxon>Bacteria</taxon>
        <taxon>Bacillati</taxon>
        <taxon>Bacillota</taxon>
        <taxon>Bacilli</taxon>
        <taxon>Bacillales</taxon>
        <taxon>Thermoactinomycetaceae</taxon>
        <taxon>Seinonella</taxon>
    </lineage>
</organism>
<evidence type="ECO:0000256" key="5">
    <source>
        <dbReference type="ARBA" id="ARBA00023315"/>
    </source>
</evidence>
<keyword evidence="4 6" id="KW-0450">Lipoyl</keyword>
<proteinExistence type="inferred from homology"/>
<comment type="similarity">
    <text evidence="2 6">Belongs to the 2-oxoacid dehydrogenase family.</text>
</comment>
<dbReference type="SUPFAM" id="SSF52777">
    <property type="entry name" value="CoA-dependent acyltransferases"/>
    <property type="match status" value="1"/>
</dbReference>
<dbReference type="PANTHER" id="PTHR43178:SF5">
    <property type="entry name" value="LIPOAMIDE ACYLTRANSFERASE COMPONENT OF BRANCHED-CHAIN ALPHA-KETO ACID DEHYDROGENASE COMPLEX, MITOCHONDRIAL"/>
    <property type="match status" value="1"/>
</dbReference>
<dbReference type="AlphaFoldDB" id="A0A1M5AJ35"/>
<dbReference type="Pfam" id="PF00198">
    <property type="entry name" value="2-oxoacid_dh"/>
    <property type="match status" value="1"/>
</dbReference>
<evidence type="ECO:0000313" key="10">
    <source>
        <dbReference type="EMBL" id="SHF30330.1"/>
    </source>
</evidence>
<dbReference type="SUPFAM" id="SSF47005">
    <property type="entry name" value="Peripheral subunit-binding domain of 2-oxo acid dehydrogenase complex"/>
    <property type="match status" value="1"/>
</dbReference>
<accession>A0A1M5AJ35</accession>
<feature type="region of interest" description="Disordered" evidence="7">
    <location>
        <begin position="80"/>
        <end position="138"/>
    </location>
</feature>
<dbReference type="InterPro" id="IPR003016">
    <property type="entry name" value="2-oxoA_DH_lipoyl-BS"/>
</dbReference>
<evidence type="ECO:0000256" key="4">
    <source>
        <dbReference type="ARBA" id="ARBA00022823"/>
    </source>
</evidence>
<evidence type="ECO:0000256" key="1">
    <source>
        <dbReference type="ARBA" id="ARBA00001938"/>
    </source>
</evidence>
<comment type="cofactor">
    <cofactor evidence="1 6">
        <name>(R)-lipoate</name>
        <dbReference type="ChEBI" id="CHEBI:83088"/>
    </cofactor>
</comment>
<dbReference type="Pfam" id="PF00364">
    <property type="entry name" value="Biotin_lipoyl"/>
    <property type="match status" value="1"/>
</dbReference>
<feature type="domain" description="Peripheral subunit-binding (PSBD)" evidence="9">
    <location>
        <begin position="134"/>
        <end position="171"/>
    </location>
</feature>